<dbReference type="EMBL" id="JFZA02000045">
    <property type="protein sequence ID" value="KFG88821.1"/>
    <property type="molecule type" value="Genomic_DNA"/>
</dbReference>
<dbReference type="PATRIC" id="fig|1219045.3.peg.3273"/>
<evidence type="ECO:0000259" key="2">
    <source>
        <dbReference type="Pfam" id="PF13577"/>
    </source>
</evidence>
<dbReference type="RefSeq" id="WP_157704834.1">
    <property type="nucleotide sequence ID" value="NZ_BCZD01000011.1"/>
</dbReference>
<feature type="domain" description="SnoaL-like" evidence="2">
    <location>
        <begin position="4"/>
        <end position="125"/>
    </location>
</feature>
<dbReference type="InterPro" id="IPR032710">
    <property type="entry name" value="NTF2-like_dom_sf"/>
</dbReference>
<dbReference type="Proteomes" id="UP000024284">
    <property type="component" value="Unassembled WGS sequence"/>
</dbReference>
<organism evidence="3 4">
    <name type="scientific">Sphingobium herbicidovorans (strain ATCC 700291 / DSM 11019 / CCUG 56400 / KCTC 2939 / LMG 18315 / NBRC 16415 / MH)</name>
    <name type="common">Sphingomonas herbicidovorans</name>
    <dbReference type="NCBI Taxonomy" id="1219045"/>
    <lineage>
        <taxon>Bacteria</taxon>
        <taxon>Pseudomonadati</taxon>
        <taxon>Pseudomonadota</taxon>
        <taxon>Alphaproteobacteria</taxon>
        <taxon>Sphingomonadales</taxon>
        <taxon>Sphingomonadaceae</taxon>
        <taxon>Sphingobium</taxon>
    </lineage>
</organism>
<protein>
    <submittedName>
        <fullName evidence="3">Ketosteroid isomerase-like enzyme</fullName>
    </submittedName>
</protein>
<dbReference type="AlphaFoldDB" id="A0A086P603"/>
<feature type="region of interest" description="Disordered" evidence="1">
    <location>
        <begin position="140"/>
        <end position="163"/>
    </location>
</feature>
<gene>
    <name evidence="3" type="ORF">BV98_003221</name>
</gene>
<evidence type="ECO:0000313" key="4">
    <source>
        <dbReference type="Proteomes" id="UP000024284"/>
    </source>
</evidence>
<dbReference type="STRING" id="76947.GCA_002080435_03364"/>
<dbReference type="GO" id="GO:0016853">
    <property type="term" value="F:isomerase activity"/>
    <property type="evidence" value="ECO:0007669"/>
    <property type="project" value="UniProtKB-KW"/>
</dbReference>
<keyword evidence="4" id="KW-1185">Reference proteome</keyword>
<dbReference type="Pfam" id="PF13577">
    <property type="entry name" value="SnoaL_4"/>
    <property type="match status" value="1"/>
</dbReference>
<evidence type="ECO:0000313" key="3">
    <source>
        <dbReference type="EMBL" id="KFG88821.1"/>
    </source>
</evidence>
<dbReference type="InterPro" id="IPR037401">
    <property type="entry name" value="SnoaL-like"/>
</dbReference>
<proteinExistence type="predicted"/>
<dbReference type="Gene3D" id="3.10.450.50">
    <property type="match status" value="1"/>
</dbReference>
<name>A0A086P603_SPHHM</name>
<comment type="caution">
    <text evidence="3">The sequence shown here is derived from an EMBL/GenBank/DDBJ whole genome shotgun (WGS) entry which is preliminary data.</text>
</comment>
<evidence type="ECO:0000256" key="1">
    <source>
        <dbReference type="SAM" id="MobiDB-lite"/>
    </source>
</evidence>
<dbReference type="SUPFAM" id="SSF54427">
    <property type="entry name" value="NTF2-like"/>
    <property type="match status" value="1"/>
</dbReference>
<accession>A0A086P603</accession>
<dbReference type="eggNOG" id="COG5517">
    <property type="taxonomic scope" value="Bacteria"/>
</dbReference>
<reference evidence="3" key="1">
    <citation type="submission" date="2014-08" db="EMBL/GenBank/DDBJ databases">
        <title>Draft genome sequences of Sphingobium herbicidovorans.</title>
        <authorList>
            <person name="Gan H.M."/>
            <person name="Gan H.Y."/>
            <person name="Savka M.A."/>
        </authorList>
    </citation>
    <scope>NUCLEOTIDE SEQUENCE [LARGE SCALE GENOMIC DNA]</scope>
    <source>
        <strain evidence="3">NBRC 16415</strain>
    </source>
</reference>
<sequence>MSQPLLDRIALHDLVMRYCRGCDRRDFALVRTLYHDDAIDDHGAMFKGGPDDFVAWLPEVTAHWDLTRHNITNSLFVIDGDRAEGEHYVEAWHRTHGPDAKLFIALGRYLDRYERRDGEWKFTYRSLVFDHGSIVPVDQPAVDRMSNDAPNGRADRDDPSFGYPLLASLSA</sequence>